<feature type="compositionally biased region" description="Low complexity" evidence="1">
    <location>
        <begin position="659"/>
        <end position="669"/>
    </location>
</feature>
<feature type="compositionally biased region" description="Basic residues" evidence="1">
    <location>
        <begin position="165"/>
        <end position="175"/>
    </location>
</feature>
<accession>A0A836GU14</accession>
<dbReference type="Pfam" id="PF24656">
    <property type="entry name" value="CEPT76_peptidase"/>
    <property type="match status" value="1"/>
</dbReference>
<gene>
    <name evidence="3" type="ORF">LSCM1_08211</name>
</gene>
<dbReference type="OrthoDB" id="2162143at2759"/>
<keyword evidence="4" id="KW-1185">Reference proteome</keyword>
<feature type="compositionally biased region" description="Basic residues" evidence="1">
    <location>
        <begin position="255"/>
        <end position="265"/>
    </location>
</feature>
<dbReference type="GO" id="GO:1905515">
    <property type="term" value="P:non-motile cilium assembly"/>
    <property type="evidence" value="ECO:0007669"/>
    <property type="project" value="TreeGrafter"/>
</dbReference>
<feature type="region of interest" description="Disordered" evidence="1">
    <location>
        <begin position="466"/>
        <end position="509"/>
    </location>
</feature>
<feature type="compositionally biased region" description="Low complexity" evidence="1">
    <location>
        <begin position="141"/>
        <end position="159"/>
    </location>
</feature>
<dbReference type="InterPro" id="IPR056290">
    <property type="entry name" value="CEPT76/DRC7_peptidase-like_dom"/>
</dbReference>
<dbReference type="PANTHER" id="PTHR20837:SF0">
    <property type="entry name" value="COILED-COIL AND C2 DOMAIN-CONTAINING PROTEIN 2A"/>
    <property type="match status" value="1"/>
</dbReference>
<feature type="region of interest" description="Disordered" evidence="1">
    <location>
        <begin position="1343"/>
        <end position="1467"/>
    </location>
</feature>
<reference evidence="3 4" key="1">
    <citation type="submission" date="2021-03" db="EMBL/GenBank/DDBJ databases">
        <title>Leishmania (Mundinia) martiniquensis Genome sequencing and assembly.</title>
        <authorList>
            <person name="Almutairi H."/>
            <person name="Gatherer D."/>
        </authorList>
    </citation>
    <scope>NUCLEOTIDE SEQUENCE [LARGE SCALE GENOMIC DNA]</scope>
    <source>
        <strain evidence="3">LSCM1</strain>
    </source>
</reference>
<dbReference type="InterPro" id="IPR052434">
    <property type="entry name" value="Tectonic-like_complex_comp"/>
</dbReference>
<dbReference type="GO" id="GO:1904491">
    <property type="term" value="P:protein localization to ciliary transition zone"/>
    <property type="evidence" value="ECO:0007669"/>
    <property type="project" value="TreeGrafter"/>
</dbReference>
<dbReference type="InterPro" id="IPR000008">
    <property type="entry name" value="C2_dom"/>
</dbReference>
<evidence type="ECO:0000259" key="2">
    <source>
        <dbReference type="PROSITE" id="PS50004"/>
    </source>
</evidence>
<feature type="region of interest" description="Disordered" evidence="1">
    <location>
        <begin position="1800"/>
        <end position="1844"/>
    </location>
</feature>
<feature type="region of interest" description="Disordered" evidence="1">
    <location>
        <begin position="1"/>
        <end position="69"/>
    </location>
</feature>
<feature type="compositionally biased region" description="Low complexity" evidence="1">
    <location>
        <begin position="1810"/>
        <end position="1820"/>
    </location>
</feature>
<feature type="domain" description="C2" evidence="2">
    <location>
        <begin position="1638"/>
        <end position="1782"/>
    </location>
</feature>
<dbReference type="FunFam" id="2.60.40.150:FF:000590">
    <property type="entry name" value="MecKel-Gruber Syndrome (MKS) homolog"/>
    <property type="match status" value="1"/>
</dbReference>
<proteinExistence type="predicted"/>
<feature type="compositionally biased region" description="Low complexity" evidence="1">
    <location>
        <begin position="1"/>
        <end position="29"/>
    </location>
</feature>
<name>A0A836GU14_9TRYP</name>
<feature type="region of interest" description="Disordered" evidence="1">
    <location>
        <begin position="1009"/>
        <end position="1028"/>
    </location>
</feature>
<feature type="compositionally biased region" description="Low complexity" evidence="1">
    <location>
        <begin position="1014"/>
        <end position="1028"/>
    </location>
</feature>
<feature type="region of interest" description="Disordered" evidence="1">
    <location>
        <begin position="659"/>
        <end position="688"/>
    </location>
</feature>
<dbReference type="Pfam" id="PF00168">
    <property type="entry name" value="C2"/>
    <property type="match status" value="1"/>
</dbReference>
<feature type="compositionally biased region" description="Low complexity" evidence="1">
    <location>
        <begin position="1365"/>
        <end position="1378"/>
    </location>
</feature>
<dbReference type="KEGG" id="lmat:92518058"/>
<dbReference type="Gene3D" id="3.10.620.30">
    <property type="match status" value="1"/>
</dbReference>
<dbReference type="PANTHER" id="PTHR20837">
    <property type="entry name" value="CENTROSOMAL PROTEIN-RELATED"/>
    <property type="match status" value="1"/>
</dbReference>
<dbReference type="InterPro" id="IPR035892">
    <property type="entry name" value="C2_domain_sf"/>
</dbReference>
<dbReference type="EMBL" id="JAFEUZ010000001">
    <property type="protein sequence ID" value="KAG5488142.1"/>
    <property type="molecule type" value="Genomic_DNA"/>
</dbReference>
<dbReference type="SMART" id="SM00239">
    <property type="entry name" value="C2"/>
    <property type="match status" value="1"/>
</dbReference>
<dbReference type="Proteomes" id="UP000673552">
    <property type="component" value="Chromosome 1"/>
</dbReference>
<dbReference type="CDD" id="cd00030">
    <property type="entry name" value="C2"/>
    <property type="match status" value="1"/>
</dbReference>
<feature type="region of interest" description="Disordered" evidence="1">
    <location>
        <begin position="129"/>
        <end position="191"/>
    </location>
</feature>
<dbReference type="Gene3D" id="2.60.40.150">
    <property type="entry name" value="C2 domain"/>
    <property type="match status" value="1"/>
</dbReference>
<sequence>MSGPMSSSAGALADAAAAAPDSSAGSGFSLAPTVRQGEQHQPASSSASPASVFAAGSHPTPGPLALPQTSAATLCPNPADALLEDLLLAKERAIFYRTVVTETTTTACEGWPTHHGGAAAAALLRLSAVPQAPPPPRQDAADTSSAARAKADARASTADGDGGRWKRKTKGKRHSSTAQRASSRREQAHAARMAVALNPAFILPALEGAAAARQAGAGSSSSSSSVGDEGNAASLPALALAQPPSHADAAEKVKGRSTRTHHRSGRSREPQAVGVAPATARAVRVADESMAGTTAAVYEGAPQGYDDLPDGEDAEQIIARRMRLLQSEHSGDAAAAASSVCGTAALVRPPHRFHRGPVPAWMREYSDLLLFDRHHLDREVAIALRRAWAGLTGRCCRASGRAEGLVQLPVDAVVLRLRSDIARVRRLRDALHRHRRSGGIHSLIHPDLYPARYEVYRPAEPSWCTAHQPPTAGETAAEMDVGGGNDGGDEGAPPATPRRTPAARPSPPPLSRVMEAMDLRRPLLAQTIPLWRRDGAAVTLLTELLDLLEDRLSAFGAPLDNPEQGALLDLAGAPESAGVDGTVHNTYPPALERAIRTTITNTMLSDVFATPSSAIANRGLRLSEARRRRQTPHIHADYITVMDRRPLYDSTVLQTLRRASSAASSTSASRPHRDAQHRRPWSRGGGAAAVGVDSRKPYAVHIDYVRFQPSLDNISGMAALGAGFGAEGTSSVAAAMRTAGDAGDGRGRCLCVPSSSEGVLSSLLLGSYSELFLPRDVNASGDAVAADSHAAQLLPPPCGHGHLHTAASALLLALSMATAQHSLVAFSPEEYLTALLLQYYEQYRLLQLNLLPVLKHRSFYEEQVRHLQRQSHRSSNIDQLQQRLELLAKTSADVERGCLRAMLVLWNSVLTLRRQTREPSQQCAAEELNEAMVDAPIIVEDTRRRPRQKEPTAAAMAQEGRPAVFGAEASTALAESSSEKGVPVDDARVAITPVVHRVDSSVLHEDRVGRDITGIGSQSQQQGKSRVSSLSSFLSISGSPLAQPSTTARAAPAASARPSPLLAPASCISSGGAGRSDGGTDKGGEGAAAAAVGKAAQPRCFRLFLRRYGTAEETPYVAGDDLLHYAAEVEGTDVLQGGRGPGADRLAAAAVTAAQDELVYFQVVVFTRSHAAMAPQYVGCTAPRPMTAAKVVFFNETFEVRTLHEPAELLLHLIPVTAGPSKHTVVSTVRLRPTLTRTYSLRPLQSPTAFAFRGKLFACHRRAATGANGAAPSTTATSVHGVLAVSTTWTSSQGMSVSQIERLFLGDGGGAGTAPDPLDPQYLPLLRTLRAYYEEQDMFRAGAASDGGEAPSLSRHWHSADMAPRRSAAAGGLAPPRAAHNDAGSRLSHRHARPRTRHSNPASTRRRRQPSALSVSDGPTRIQAGRGAKASPAALSETREHLQRMASSGQLRQGAGGAAAAGAAGGGHGGRDYYATNAALQRFSSARLWHLHRRWLIHTNKMRAADEAEARLLAHPMPLDDADVYALQKTLKRSVEREDADRLKGYGAAAGTLFSVEHYYSAPSATSGLPLSPLPPETKLRLWQERQRRRLLTRKARCHLTDAEKLEAVVRVPKLSLRLVLYLAPRSQLNPHRKVRPKTADIDRALLARRRDSRIVIHVMKAHNLPLRADGTLLEPFVQASFVSEVAYTRSEVGSNPSWFQSLELPFQPLNFEEDTLGMIDDDVVISLYDMVEVKMGSAAATTVAAVAHETHHRTERRFIGTLHIPFSSLHQASQARMEGVYPLRIPRWILGYDTPLSCSDSAEGEAGRRGATSGAAAASQNPFGTIERPSGSGAAAAAGTGGGGGAAVVVLPPQLTPTRDDTNSDRQIIEPTLQLYMSLWPPLQREPPPGLSRAEMTRKVGELNVSPQLRYLHQVALKWQQTALQKVKTIGAMNAQASARQIDPFVTCSTGDLMLRCRFMLPRGGPPPPSVRAVYEAIRYVSLLPCVTDALPWRARSTWCTNAELLATRPGDCEELALLLAHLLRHLAPHRPTYAVLGRSAICPHAVMVLHAFGDAEWMLIDPGAGSTVPVAKPHGTVLRDVYAVISHDQMWANVQLSGFPHRMAWDLASPAQWLPCFDSARDARIAACTPHMSPVQREVLTFPAADPIKSREIEMELRSCLKRALLTWRNGLPPAYHRGVETILRELLELAEAERCTCGSARRNDITLSAAARLSAYFGESVMGEPAGSARAVHHHRHRRRTSDGARLEVGADGHAREEKSAAAQPATTTVSARASPLRLLGSPVMGSYNPSDPQFHELLQRVFECAVHEVGTSEASFAVATYVKSYTGDVCAMWVFLVAICRG</sequence>
<feature type="region of interest" description="Disordered" evidence="1">
    <location>
        <begin position="240"/>
        <end position="277"/>
    </location>
</feature>
<evidence type="ECO:0000313" key="3">
    <source>
        <dbReference type="EMBL" id="KAG5488142.1"/>
    </source>
</evidence>
<dbReference type="GO" id="GO:0035869">
    <property type="term" value="C:ciliary transition zone"/>
    <property type="evidence" value="ECO:0007669"/>
    <property type="project" value="TreeGrafter"/>
</dbReference>
<feature type="compositionally biased region" description="Low complexity" evidence="1">
    <location>
        <begin position="43"/>
        <end position="57"/>
    </location>
</feature>
<dbReference type="PROSITE" id="PS50004">
    <property type="entry name" value="C2"/>
    <property type="match status" value="1"/>
</dbReference>
<feature type="compositionally biased region" description="Gly residues" evidence="1">
    <location>
        <begin position="1454"/>
        <end position="1467"/>
    </location>
</feature>
<feature type="compositionally biased region" description="Low complexity" evidence="1">
    <location>
        <begin position="491"/>
        <end position="503"/>
    </location>
</feature>
<evidence type="ECO:0000313" key="4">
    <source>
        <dbReference type="Proteomes" id="UP000673552"/>
    </source>
</evidence>
<comment type="caution">
    <text evidence="3">The sequence shown here is derived from an EMBL/GenBank/DDBJ whole genome shotgun (WGS) entry which is preliminary data.</text>
</comment>
<dbReference type="RefSeq" id="XP_067181721.1">
    <property type="nucleotide sequence ID" value="XM_067325546.1"/>
</dbReference>
<evidence type="ECO:0000256" key="1">
    <source>
        <dbReference type="SAM" id="MobiDB-lite"/>
    </source>
</evidence>
<dbReference type="SUPFAM" id="SSF49562">
    <property type="entry name" value="C2 domain (Calcium/lipid-binding domain, CaLB)"/>
    <property type="match status" value="1"/>
</dbReference>
<feature type="compositionally biased region" description="Basic residues" evidence="1">
    <location>
        <begin position="1387"/>
        <end position="1409"/>
    </location>
</feature>
<protein>
    <recommendedName>
        <fullName evidence="2">C2 domain-containing protein</fullName>
    </recommendedName>
</protein>
<dbReference type="GeneID" id="92518058"/>
<feature type="region of interest" description="Disordered" evidence="1">
    <location>
        <begin position="1066"/>
        <end position="1086"/>
    </location>
</feature>
<organism evidence="3 4">
    <name type="scientific">Leishmania martiniquensis</name>
    <dbReference type="NCBI Taxonomy" id="1580590"/>
    <lineage>
        <taxon>Eukaryota</taxon>
        <taxon>Discoba</taxon>
        <taxon>Euglenozoa</taxon>
        <taxon>Kinetoplastea</taxon>
        <taxon>Metakinetoplastina</taxon>
        <taxon>Trypanosomatida</taxon>
        <taxon>Trypanosomatidae</taxon>
        <taxon>Leishmaniinae</taxon>
        <taxon>Leishmania</taxon>
    </lineage>
</organism>